<dbReference type="RefSeq" id="WP_277417326.1">
    <property type="nucleotide sequence ID" value="NZ_CP119083.1"/>
</dbReference>
<gene>
    <name evidence="2" type="ORF">PX653_07785</name>
</gene>
<feature type="chain" id="PRO_5045505193" description="HEAT repeat domain-containing protein" evidence="1">
    <location>
        <begin position="24"/>
        <end position="384"/>
    </location>
</feature>
<reference evidence="2 3" key="1">
    <citation type="submission" date="2023-02" db="EMBL/GenBank/DDBJ databases">
        <title>Gemone sequence of Telluria chitinolytica ACM 3522T.</title>
        <authorList>
            <person name="Frediansyah A."/>
            <person name="Miess H."/>
            <person name="Gross H."/>
        </authorList>
    </citation>
    <scope>NUCLEOTIDE SEQUENCE [LARGE SCALE GENOMIC DNA]</scope>
    <source>
        <strain evidence="2 3">ACM 3522</strain>
    </source>
</reference>
<feature type="signal peptide" evidence="1">
    <location>
        <begin position="1"/>
        <end position="23"/>
    </location>
</feature>
<dbReference type="EMBL" id="CP119083">
    <property type="protein sequence ID" value="WEF34652.1"/>
    <property type="molecule type" value="Genomic_DNA"/>
</dbReference>
<sequence>MRRLTHASCAVLTVLALSPIDCAAMADAAAAATRFMPTRPRPMIRRFVQHAACAALALCQLLPPAHANPSDEAAAAAQALANSYRAGAPFDHQVPVQPLVDNGRVAPAALALLAQALATGTTHSRQAIVRLLERAALAADRPPPDRLAIVRDRAVIRVLVTAGFVHDDTAASEAARVLLERCLPADLAAFHPIYLASLRQSKPAHVGIAARAKTPGALRHVERIARQPYWRDRPDVLDGLRIARAALGNRQLEDGLIRATAEAARHAPPAPPNRFYDVGDARDGTVLPARLDELGRVGTRRSLAVVCRSLRSPLKTYVADVSEHSVRRAAARALLYNYPDRRLLDSPSGVDEWREVERFCTRQLGVVFSGPTPDLAPPLPYPHH</sequence>
<organism evidence="2 3">
    <name type="scientific">Pseudoduganella chitinolytica</name>
    <dbReference type="NCBI Taxonomy" id="34070"/>
    <lineage>
        <taxon>Bacteria</taxon>
        <taxon>Pseudomonadati</taxon>
        <taxon>Pseudomonadota</taxon>
        <taxon>Betaproteobacteria</taxon>
        <taxon>Burkholderiales</taxon>
        <taxon>Oxalobacteraceae</taxon>
        <taxon>Telluria group</taxon>
        <taxon>Pseudoduganella</taxon>
    </lineage>
</organism>
<keyword evidence="1" id="KW-0732">Signal</keyword>
<evidence type="ECO:0008006" key="4">
    <source>
        <dbReference type="Google" id="ProtNLM"/>
    </source>
</evidence>
<keyword evidence="3" id="KW-1185">Reference proteome</keyword>
<evidence type="ECO:0000256" key="1">
    <source>
        <dbReference type="SAM" id="SignalP"/>
    </source>
</evidence>
<protein>
    <recommendedName>
        <fullName evidence="4">HEAT repeat domain-containing protein</fullName>
    </recommendedName>
</protein>
<evidence type="ECO:0000313" key="3">
    <source>
        <dbReference type="Proteomes" id="UP001216510"/>
    </source>
</evidence>
<evidence type="ECO:0000313" key="2">
    <source>
        <dbReference type="EMBL" id="WEF34652.1"/>
    </source>
</evidence>
<dbReference type="Proteomes" id="UP001216510">
    <property type="component" value="Chromosome"/>
</dbReference>
<name>A0ABY8BFF2_9BURK</name>
<accession>A0ABY8BFF2</accession>
<proteinExistence type="predicted"/>